<name>A0AAN6K1H4_9PEZI</name>
<evidence type="ECO:0000256" key="1">
    <source>
        <dbReference type="SAM" id="MobiDB-lite"/>
    </source>
</evidence>
<evidence type="ECO:0000313" key="3">
    <source>
        <dbReference type="Proteomes" id="UP001175353"/>
    </source>
</evidence>
<feature type="compositionally biased region" description="Basic residues" evidence="1">
    <location>
        <begin position="179"/>
        <end position="188"/>
    </location>
</feature>
<organism evidence="2 3">
    <name type="scientific">Friedmanniomyces endolithicus</name>
    <dbReference type="NCBI Taxonomy" id="329885"/>
    <lineage>
        <taxon>Eukaryota</taxon>
        <taxon>Fungi</taxon>
        <taxon>Dikarya</taxon>
        <taxon>Ascomycota</taxon>
        <taxon>Pezizomycotina</taxon>
        <taxon>Dothideomycetes</taxon>
        <taxon>Dothideomycetidae</taxon>
        <taxon>Mycosphaerellales</taxon>
        <taxon>Teratosphaeriaceae</taxon>
        <taxon>Friedmanniomyces</taxon>
    </lineage>
</organism>
<comment type="caution">
    <text evidence="2">The sequence shown here is derived from an EMBL/GenBank/DDBJ whole genome shotgun (WGS) entry which is preliminary data.</text>
</comment>
<proteinExistence type="predicted"/>
<feature type="non-terminal residue" evidence="2">
    <location>
        <position position="188"/>
    </location>
</feature>
<dbReference type="AlphaFoldDB" id="A0AAN6K1H4"/>
<reference evidence="2" key="1">
    <citation type="submission" date="2023-06" db="EMBL/GenBank/DDBJ databases">
        <title>Black Yeasts Isolated from many extreme environments.</title>
        <authorList>
            <person name="Coleine C."/>
            <person name="Stajich J.E."/>
            <person name="Selbmann L."/>
        </authorList>
    </citation>
    <scope>NUCLEOTIDE SEQUENCE</scope>
    <source>
        <strain evidence="2">CCFEE 5200</strain>
    </source>
</reference>
<accession>A0AAN6K1H4</accession>
<feature type="compositionally biased region" description="Acidic residues" evidence="1">
    <location>
        <begin position="88"/>
        <end position="102"/>
    </location>
</feature>
<dbReference type="EMBL" id="JAUJLE010001856">
    <property type="protein sequence ID" value="KAK0948733.1"/>
    <property type="molecule type" value="Genomic_DNA"/>
</dbReference>
<feature type="compositionally biased region" description="Basic and acidic residues" evidence="1">
    <location>
        <begin position="59"/>
        <end position="76"/>
    </location>
</feature>
<dbReference type="Proteomes" id="UP001175353">
    <property type="component" value="Unassembled WGS sequence"/>
</dbReference>
<feature type="region of interest" description="Disordered" evidence="1">
    <location>
        <begin position="1"/>
        <end position="149"/>
    </location>
</feature>
<evidence type="ECO:0000313" key="2">
    <source>
        <dbReference type="EMBL" id="KAK0948733.1"/>
    </source>
</evidence>
<feature type="compositionally biased region" description="Low complexity" evidence="1">
    <location>
        <begin position="132"/>
        <end position="143"/>
    </location>
</feature>
<sequence length="188" mass="19723">MGMLRKPSSAFPAKAAVADSRNGMVDSRRPSGSIAAAKAADPRKALLPSRTGLPNPARQETEKMEGIRYRFEDRVVSKKRPASPDSSQDNDFEMQDAPDAPDADFTLGGTEGAVPSLDGVMSRDETPLSHTSASGAEAQEGSSIRANGTVTKRAPAVVAPSAVPQAVRKKAAASPFMPAKKKVKPAPR</sequence>
<keyword evidence="3" id="KW-1185">Reference proteome</keyword>
<feature type="region of interest" description="Disordered" evidence="1">
    <location>
        <begin position="161"/>
        <end position="188"/>
    </location>
</feature>
<protein>
    <submittedName>
        <fullName evidence="2">Uncharacterized protein</fullName>
    </submittedName>
</protein>
<gene>
    <name evidence="2" type="ORF">LTR91_027010</name>
</gene>